<evidence type="ECO:0000313" key="2">
    <source>
        <dbReference type="Proteomes" id="UP001163324"/>
    </source>
</evidence>
<organism evidence="1 2">
    <name type="scientific">Trichothecium roseum</name>
    <dbReference type="NCBI Taxonomy" id="47278"/>
    <lineage>
        <taxon>Eukaryota</taxon>
        <taxon>Fungi</taxon>
        <taxon>Dikarya</taxon>
        <taxon>Ascomycota</taxon>
        <taxon>Pezizomycotina</taxon>
        <taxon>Sordariomycetes</taxon>
        <taxon>Hypocreomycetidae</taxon>
        <taxon>Hypocreales</taxon>
        <taxon>Hypocreales incertae sedis</taxon>
        <taxon>Trichothecium</taxon>
    </lineage>
</organism>
<proteinExistence type="predicted"/>
<gene>
    <name evidence="1" type="ORF">N3K66_002739</name>
</gene>
<name>A0ACC0VAD1_9HYPO</name>
<dbReference type="Proteomes" id="UP001163324">
    <property type="component" value="Chromosome 2"/>
</dbReference>
<sequence>MDHADHTMPMDPTSTSSSDAAQTTTAAGGAMDHSDGMMSGGCKISMLINYNTVGACFISEDWRITSTAMFAGSCVGVVCLSVLLELLRRAVKEWDRRLVRNHVALFRTSSPSSSPASSASSGGGVKGDPAAGAAAARCPAAVATPAIPPFRPKLWQQVIRSFLHTAQFTVAYFIMLLAMYYNVYILVSIFLGILIGNLLLGYETLYPGTQGTSENEPTVCCG</sequence>
<dbReference type="EMBL" id="CM047941">
    <property type="protein sequence ID" value="KAI9903387.1"/>
    <property type="molecule type" value="Genomic_DNA"/>
</dbReference>
<comment type="caution">
    <text evidence="1">The sequence shown here is derived from an EMBL/GenBank/DDBJ whole genome shotgun (WGS) entry which is preliminary data.</text>
</comment>
<keyword evidence="2" id="KW-1185">Reference proteome</keyword>
<protein>
    <submittedName>
        <fullName evidence="1">Uncharacterized protein</fullName>
    </submittedName>
</protein>
<accession>A0ACC0VAD1</accession>
<reference evidence="1" key="1">
    <citation type="submission" date="2022-10" db="EMBL/GenBank/DDBJ databases">
        <title>Complete Genome of Trichothecium roseum strain YXFP-22015, a Plant Pathogen Isolated from Citrus.</title>
        <authorList>
            <person name="Wang Y."/>
            <person name="Zhu L."/>
        </authorList>
    </citation>
    <scope>NUCLEOTIDE SEQUENCE</scope>
    <source>
        <strain evidence="1">YXFP-22015</strain>
    </source>
</reference>
<evidence type="ECO:0000313" key="1">
    <source>
        <dbReference type="EMBL" id="KAI9903387.1"/>
    </source>
</evidence>